<evidence type="ECO:0000256" key="1">
    <source>
        <dbReference type="ARBA" id="ARBA00022649"/>
    </source>
</evidence>
<name>A0A9D2EEU4_9MICO</name>
<evidence type="ECO:0000256" key="2">
    <source>
        <dbReference type="ARBA" id="ARBA00022722"/>
    </source>
</evidence>
<reference evidence="8" key="1">
    <citation type="journal article" date="2021" name="PeerJ">
        <title>Extensive microbial diversity within the chicken gut microbiome revealed by metagenomics and culture.</title>
        <authorList>
            <person name="Gilroy R."/>
            <person name="Ravi A."/>
            <person name="Getino M."/>
            <person name="Pursley I."/>
            <person name="Horton D.L."/>
            <person name="Alikhan N.F."/>
            <person name="Baker D."/>
            <person name="Gharbi K."/>
            <person name="Hall N."/>
            <person name="Watson M."/>
            <person name="Adriaenssens E.M."/>
            <person name="Foster-Nyarko E."/>
            <person name="Jarju S."/>
            <person name="Secka A."/>
            <person name="Antonio M."/>
            <person name="Oren A."/>
            <person name="Chaudhuri R.R."/>
            <person name="La Ragione R."/>
            <person name="Hildebrand F."/>
            <person name="Pallen M.J."/>
        </authorList>
    </citation>
    <scope>NUCLEOTIDE SEQUENCE</scope>
    <source>
        <strain evidence="8">ChiGjej4B4-7305</strain>
    </source>
</reference>
<proteinExistence type="inferred from homology"/>
<dbReference type="GO" id="GO:0000287">
    <property type="term" value="F:magnesium ion binding"/>
    <property type="evidence" value="ECO:0007669"/>
    <property type="project" value="UniProtKB-UniRule"/>
</dbReference>
<dbReference type="AlphaFoldDB" id="A0A9D2EEU4"/>
<dbReference type="GO" id="GO:0016788">
    <property type="term" value="F:hydrolase activity, acting on ester bonds"/>
    <property type="evidence" value="ECO:0007669"/>
    <property type="project" value="InterPro"/>
</dbReference>
<comment type="function">
    <text evidence="6">Toxic component of a toxin-antitoxin (TA) system. An RNase.</text>
</comment>
<keyword evidence="1 6" id="KW-1277">Toxin-antitoxin system</keyword>
<dbReference type="HAMAP" id="MF_00265">
    <property type="entry name" value="VapC_Nob1"/>
    <property type="match status" value="1"/>
</dbReference>
<organism evidence="8 9">
    <name type="scientific">Candidatus Ruania gallistercoris</name>
    <dbReference type="NCBI Taxonomy" id="2838746"/>
    <lineage>
        <taxon>Bacteria</taxon>
        <taxon>Bacillati</taxon>
        <taxon>Actinomycetota</taxon>
        <taxon>Actinomycetes</taxon>
        <taxon>Micrococcales</taxon>
        <taxon>Ruaniaceae</taxon>
        <taxon>Ruania</taxon>
    </lineage>
</organism>
<evidence type="ECO:0000313" key="8">
    <source>
        <dbReference type="EMBL" id="HIZ36046.1"/>
    </source>
</evidence>
<keyword evidence="2 6" id="KW-0540">Nuclease</keyword>
<dbReference type="EC" id="3.1.-.-" evidence="6"/>
<dbReference type="Pfam" id="PF01850">
    <property type="entry name" value="PIN"/>
    <property type="match status" value="1"/>
</dbReference>
<dbReference type="Proteomes" id="UP000824037">
    <property type="component" value="Unassembled WGS sequence"/>
</dbReference>
<keyword evidence="6" id="KW-0800">Toxin</keyword>
<dbReference type="InterPro" id="IPR006226">
    <property type="entry name" value="Mtu_PIN"/>
</dbReference>
<dbReference type="GO" id="GO:0090729">
    <property type="term" value="F:toxin activity"/>
    <property type="evidence" value="ECO:0007669"/>
    <property type="project" value="UniProtKB-KW"/>
</dbReference>
<protein>
    <recommendedName>
        <fullName evidence="6">Ribonuclease VapC</fullName>
        <shortName evidence="6">RNase VapC</shortName>
        <ecNumber evidence="6">3.1.-.-</ecNumber>
    </recommendedName>
    <alternativeName>
        <fullName evidence="6">Toxin VapC</fullName>
    </alternativeName>
</protein>
<dbReference type="InterPro" id="IPR029060">
    <property type="entry name" value="PIN-like_dom_sf"/>
</dbReference>
<dbReference type="EMBL" id="DXBY01000164">
    <property type="protein sequence ID" value="HIZ36046.1"/>
    <property type="molecule type" value="Genomic_DNA"/>
</dbReference>
<dbReference type="SUPFAM" id="SSF88723">
    <property type="entry name" value="PIN domain-like"/>
    <property type="match status" value="1"/>
</dbReference>
<evidence type="ECO:0000256" key="3">
    <source>
        <dbReference type="ARBA" id="ARBA00022723"/>
    </source>
</evidence>
<evidence type="ECO:0000256" key="5">
    <source>
        <dbReference type="ARBA" id="ARBA00022842"/>
    </source>
</evidence>
<dbReference type="Gene3D" id="3.40.50.1010">
    <property type="entry name" value="5'-nuclease"/>
    <property type="match status" value="1"/>
</dbReference>
<accession>A0A9D2EEU4</accession>
<dbReference type="InterPro" id="IPR022907">
    <property type="entry name" value="VapC_family"/>
</dbReference>
<dbReference type="NCBIfam" id="TIGR00028">
    <property type="entry name" value="Mtu_PIN_fam"/>
    <property type="match status" value="1"/>
</dbReference>
<keyword evidence="5 6" id="KW-0460">Magnesium</keyword>
<comment type="cofactor">
    <cofactor evidence="6">
        <name>Mg(2+)</name>
        <dbReference type="ChEBI" id="CHEBI:18420"/>
    </cofactor>
</comment>
<feature type="binding site" evidence="6">
    <location>
        <position position="108"/>
    </location>
    <ligand>
        <name>Mg(2+)</name>
        <dbReference type="ChEBI" id="CHEBI:18420"/>
    </ligand>
</feature>
<evidence type="ECO:0000313" key="9">
    <source>
        <dbReference type="Proteomes" id="UP000824037"/>
    </source>
</evidence>
<dbReference type="GO" id="GO:0004540">
    <property type="term" value="F:RNA nuclease activity"/>
    <property type="evidence" value="ECO:0007669"/>
    <property type="project" value="InterPro"/>
</dbReference>
<keyword evidence="3 6" id="KW-0479">Metal-binding</keyword>
<feature type="binding site" evidence="6">
    <location>
        <position position="5"/>
    </location>
    <ligand>
        <name>Mg(2+)</name>
        <dbReference type="ChEBI" id="CHEBI:18420"/>
    </ligand>
</feature>
<feature type="domain" description="PIN" evidence="7">
    <location>
        <begin position="3"/>
        <end position="133"/>
    </location>
</feature>
<evidence type="ECO:0000256" key="4">
    <source>
        <dbReference type="ARBA" id="ARBA00022801"/>
    </source>
</evidence>
<sequence>MLLPDVNVLVAAHRPSHPHHESASVFLNEAINGTEAVVLPDLVATGFVRIVTNSRIFSTPSSIDEAFGFLRAMESAPAWSAMPRAAVDLHTFESACKESGATGALVTDAYLAAIAIAFGIRIASFDRDFRKFDQLAVVELAAE</sequence>
<dbReference type="InterPro" id="IPR002716">
    <property type="entry name" value="PIN_dom"/>
</dbReference>
<keyword evidence="4 6" id="KW-0378">Hydrolase</keyword>
<gene>
    <name evidence="6" type="primary">vapC</name>
    <name evidence="8" type="ORF">H9815_09735</name>
</gene>
<reference evidence="8" key="2">
    <citation type="submission" date="2021-04" db="EMBL/GenBank/DDBJ databases">
        <authorList>
            <person name="Gilroy R."/>
        </authorList>
    </citation>
    <scope>NUCLEOTIDE SEQUENCE</scope>
    <source>
        <strain evidence="8">ChiGjej4B4-7305</strain>
    </source>
</reference>
<evidence type="ECO:0000256" key="6">
    <source>
        <dbReference type="HAMAP-Rule" id="MF_00265"/>
    </source>
</evidence>
<dbReference type="GO" id="GO:0045926">
    <property type="term" value="P:negative regulation of growth"/>
    <property type="evidence" value="ECO:0007669"/>
    <property type="project" value="UniProtKB-ARBA"/>
</dbReference>
<comment type="similarity">
    <text evidence="6">Belongs to the PINc/VapC protein family.</text>
</comment>
<evidence type="ECO:0000259" key="7">
    <source>
        <dbReference type="Pfam" id="PF01850"/>
    </source>
</evidence>
<comment type="caution">
    <text evidence="8">The sequence shown here is derived from an EMBL/GenBank/DDBJ whole genome shotgun (WGS) entry which is preliminary data.</text>
</comment>